<accession>A0A5N5EK50</accession>
<evidence type="ECO:0000256" key="2">
    <source>
        <dbReference type="ARBA" id="ARBA00022723"/>
    </source>
</evidence>
<dbReference type="GO" id="GO:0004497">
    <property type="term" value="F:monooxygenase activity"/>
    <property type="evidence" value="ECO:0007669"/>
    <property type="project" value="UniProtKB-ARBA"/>
</dbReference>
<evidence type="ECO:0000256" key="4">
    <source>
        <dbReference type="ARBA" id="ARBA00023014"/>
    </source>
</evidence>
<keyword evidence="3" id="KW-0408">Iron</keyword>
<keyword evidence="7" id="KW-1185">Reference proteome</keyword>
<proteinExistence type="predicted"/>
<keyword evidence="4" id="KW-0411">Iron-sulfur</keyword>
<protein>
    <submittedName>
        <fullName evidence="6">Rieske (2Fe-2S) protein</fullName>
    </submittedName>
</protein>
<dbReference type="Pfam" id="PF00355">
    <property type="entry name" value="Rieske"/>
    <property type="match status" value="1"/>
</dbReference>
<dbReference type="Gene3D" id="2.102.10.10">
    <property type="entry name" value="Rieske [2Fe-2S] iron-sulphur domain"/>
    <property type="match status" value="1"/>
</dbReference>
<dbReference type="EMBL" id="VYUA01000014">
    <property type="protein sequence ID" value="KAB2591195.1"/>
    <property type="molecule type" value="Genomic_DNA"/>
</dbReference>
<dbReference type="GO" id="GO:0051537">
    <property type="term" value="F:2 iron, 2 sulfur cluster binding"/>
    <property type="evidence" value="ECO:0007669"/>
    <property type="project" value="UniProtKB-KW"/>
</dbReference>
<evidence type="ECO:0000256" key="3">
    <source>
        <dbReference type="ARBA" id="ARBA00023004"/>
    </source>
</evidence>
<evidence type="ECO:0000256" key="1">
    <source>
        <dbReference type="ARBA" id="ARBA00022714"/>
    </source>
</evidence>
<sequence length="100" mass="10752">MTAGAPQLRGGSRTEPVVRQVTEDLVLVEMGDRKVLAAARCPHRQGKLKFARVDGERLRITCPLHHSTFDLTDGARLSGPKCDTLRVVDALPDPPPGAAS</sequence>
<gene>
    <name evidence="6" type="ORF">F5983_17060</name>
</gene>
<keyword evidence="1" id="KW-0001">2Fe-2S</keyword>
<dbReference type="InterPro" id="IPR036922">
    <property type="entry name" value="Rieske_2Fe-2S_sf"/>
</dbReference>
<dbReference type="Proteomes" id="UP000326907">
    <property type="component" value="Unassembled WGS sequence"/>
</dbReference>
<dbReference type="SUPFAM" id="SSF50022">
    <property type="entry name" value="ISP domain"/>
    <property type="match status" value="1"/>
</dbReference>
<feature type="domain" description="Rieske" evidence="5">
    <location>
        <begin position="6"/>
        <end position="88"/>
    </location>
</feature>
<dbReference type="AlphaFoldDB" id="A0A5N5EK50"/>
<name>A0A5N5EK50_9ACTN</name>
<dbReference type="PROSITE" id="PS51296">
    <property type="entry name" value="RIESKE"/>
    <property type="match status" value="1"/>
</dbReference>
<evidence type="ECO:0000259" key="5">
    <source>
        <dbReference type="PROSITE" id="PS51296"/>
    </source>
</evidence>
<dbReference type="InterPro" id="IPR017941">
    <property type="entry name" value="Rieske_2Fe-2S"/>
</dbReference>
<dbReference type="GO" id="GO:0016705">
    <property type="term" value="F:oxidoreductase activity, acting on paired donors, with incorporation or reduction of molecular oxygen"/>
    <property type="evidence" value="ECO:0007669"/>
    <property type="project" value="UniProtKB-ARBA"/>
</dbReference>
<organism evidence="6 7">
    <name type="scientific">Streptomyces arboris</name>
    <dbReference type="NCBI Taxonomy" id="2600619"/>
    <lineage>
        <taxon>Bacteria</taxon>
        <taxon>Bacillati</taxon>
        <taxon>Actinomycetota</taxon>
        <taxon>Actinomycetes</taxon>
        <taxon>Kitasatosporales</taxon>
        <taxon>Streptomycetaceae</taxon>
        <taxon>Streptomyces</taxon>
    </lineage>
</organism>
<dbReference type="CDD" id="cd03467">
    <property type="entry name" value="Rieske"/>
    <property type="match status" value="1"/>
</dbReference>
<dbReference type="RefSeq" id="WP_151511094.1">
    <property type="nucleotide sequence ID" value="NZ_JBMVCA010000002.1"/>
</dbReference>
<keyword evidence="2" id="KW-0479">Metal-binding</keyword>
<evidence type="ECO:0000313" key="6">
    <source>
        <dbReference type="EMBL" id="KAB2591195.1"/>
    </source>
</evidence>
<evidence type="ECO:0000313" key="7">
    <source>
        <dbReference type="Proteomes" id="UP000326907"/>
    </source>
</evidence>
<dbReference type="GO" id="GO:0046872">
    <property type="term" value="F:metal ion binding"/>
    <property type="evidence" value="ECO:0007669"/>
    <property type="project" value="UniProtKB-KW"/>
</dbReference>
<reference evidence="6 7" key="1">
    <citation type="submission" date="2019-09" db="EMBL/GenBank/DDBJ databases">
        <authorList>
            <person name="Liu P."/>
        </authorList>
    </citation>
    <scope>NUCLEOTIDE SEQUENCE [LARGE SCALE GENOMIC DNA]</scope>
    <source>
        <strain evidence="6 7">TRM68085</strain>
    </source>
</reference>
<comment type="caution">
    <text evidence="6">The sequence shown here is derived from an EMBL/GenBank/DDBJ whole genome shotgun (WGS) entry which is preliminary data.</text>
</comment>